<feature type="compositionally biased region" description="Polar residues" evidence="9">
    <location>
        <begin position="90"/>
        <end position="117"/>
    </location>
</feature>
<feature type="region of interest" description="Disordered" evidence="9">
    <location>
        <begin position="286"/>
        <end position="322"/>
    </location>
</feature>
<dbReference type="GO" id="GO:0000978">
    <property type="term" value="F:RNA polymerase II cis-regulatory region sequence-specific DNA binding"/>
    <property type="evidence" value="ECO:0007669"/>
    <property type="project" value="TreeGrafter"/>
</dbReference>
<dbReference type="Proteomes" id="UP000288216">
    <property type="component" value="Unassembled WGS sequence"/>
</dbReference>
<dbReference type="InterPro" id="IPR017970">
    <property type="entry name" value="Homeobox_CS"/>
</dbReference>
<dbReference type="EMBL" id="BFAA01002662">
    <property type="protein sequence ID" value="GCB63388.1"/>
    <property type="molecule type" value="Genomic_DNA"/>
</dbReference>
<dbReference type="InterPro" id="IPR003025">
    <property type="entry name" value="Otx_TF"/>
</dbReference>
<dbReference type="SUPFAM" id="SSF46689">
    <property type="entry name" value="Homeodomain-like"/>
    <property type="match status" value="1"/>
</dbReference>
<feature type="region of interest" description="Disordered" evidence="9">
    <location>
        <begin position="348"/>
        <end position="381"/>
    </location>
</feature>
<dbReference type="AlphaFoldDB" id="A0A401NR68"/>
<feature type="region of interest" description="Disordered" evidence="9">
    <location>
        <begin position="203"/>
        <end position="259"/>
    </location>
</feature>
<dbReference type="FunFam" id="1.10.10.60:FF:000142">
    <property type="entry name" value="homeobox protein OTX2 isoform X2"/>
    <property type="match status" value="1"/>
</dbReference>
<keyword evidence="8" id="KW-0175">Coiled coil</keyword>
<organism evidence="12 13">
    <name type="scientific">Scyliorhinus torazame</name>
    <name type="common">Cloudy catshark</name>
    <name type="synonym">Catulus torazame</name>
    <dbReference type="NCBI Taxonomy" id="75743"/>
    <lineage>
        <taxon>Eukaryota</taxon>
        <taxon>Metazoa</taxon>
        <taxon>Chordata</taxon>
        <taxon>Craniata</taxon>
        <taxon>Vertebrata</taxon>
        <taxon>Chondrichthyes</taxon>
        <taxon>Elasmobranchii</taxon>
        <taxon>Galeomorphii</taxon>
        <taxon>Galeoidea</taxon>
        <taxon>Carcharhiniformes</taxon>
        <taxon>Scyliorhinidae</taxon>
        <taxon>Scyliorhinus</taxon>
    </lineage>
</organism>
<feature type="compositionally biased region" description="Basic and acidic residues" evidence="9">
    <location>
        <begin position="540"/>
        <end position="562"/>
    </location>
</feature>
<dbReference type="InterPro" id="IPR001356">
    <property type="entry name" value="HD"/>
</dbReference>
<evidence type="ECO:0000259" key="11">
    <source>
        <dbReference type="PROSITE" id="PS51848"/>
    </source>
</evidence>
<feature type="region of interest" description="Disordered" evidence="9">
    <location>
        <begin position="537"/>
        <end position="562"/>
    </location>
</feature>
<dbReference type="CDD" id="cd00086">
    <property type="entry name" value="homeodomain"/>
    <property type="match status" value="1"/>
</dbReference>
<feature type="coiled-coil region" evidence="8">
    <location>
        <begin position="483"/>
        <end position="510"/>
    </location>
</feature>
<dbReference type="Gene3D" id="1.10.418.10">
    <property type="entry name" value="Calponin-like domain"/>
    <property type="match status" value="1"/>
</dbReference>
<dbReference type="Gene3D" id="1.10.10.60">
    <property type="entry name" value="Homeodomain-like"/>
    <property type="match status" value="1"/>
</dbReference>
<dbReference type="PROSITE" id="PS00027">
    <property type="entry name" value="HOMEOBOX_1"/>
    <property type="match status" value="1"/>
</dbReference>
<evidence type="ECO:0000313" key="12">
    <source>
        <dbReference type="EMBL" id="GCB63388.1"/>
    </source>
</evidence>
<name>A0A401NR68_SCYTO</name>
<evidence type="ECO:0008006" key="14">
    <source>
        <dbReference type="Google" id="ProtNLM"/>
    </source>
</evidence>
<dbReference type="InterPro" id="IPR036872">
    <property type="entry name" value="CH_dom_sf"/>
</dbReference>
<evidence type="ECO:0000256" key="7">
    <source>
        <dbReference type="RuleBase" id="RU000682"/>
    </source>
</evidence>
<feature type="coiled-coil region" evidence="8">
    <location>
        <begin position="704"/>
        <end position="735"/>
    </location>
</feature>
<dbReference type="InterPro" id="IPR022735">
    <property type="entry name" value="bMERB_dom"/>
</dbReference>
<dbReference type="InterPro" id="IPR013851">
    <property type="entry name" value="Otx_TF_C"/>
</dbReference>
<dbReference type="STRING" id="75743.A0A401NR68"/>
<feature type="compositionally biased region" description="Basic and acidic residues" evidence="9">
    <location>
        <begin position="368"/>
        <end position="381"/>
    </location>
</feature>
<feature type="compositionally biased region" description="Low complexity" evidence="9">
    <location>
        <begin position="1053"/>
        <end position="1069"/>
    </location>
</feature>
<dbReference type="OrthoDB" id="5972258at2759"/>
<comment type="subcellular location">
    <subcellularLocation>
        <location evidence="1 6 7">Nucleus</location>
    </subcellularLocation>
</comment>
<feature type="domain" description="Homeobox" evidence="10">
    <location>
        <begin position="845"/>
        <end position="905"/>
    </location>
</feature>
<reference evidence="12 13" key="1">
    <citation type="journal article" date="2018" name="Nat. Ecol. Evol.">
        <title>Shark genomes provide insights into elasmobranch evolution and the origin of vertebrates.</title>
        <authorList>
            <person name="Hara Y"/>
            <person name="Yamaguchi K"/>
            <person name="Onimaru K"/>
            <person name="Kadota M"/>
            <person name="Koyanagi M"/>
            <person name="Keeley SD"/>
            <person name="Tatsumi K"/>
            <person name="Tanaka K"/>
            <person name="Motone F"/>
            <person name="Kageyama Y"/>
            <person name="Nozu R"/>
            <person name="Adachi N"/>
            <person name="Nishimura O"/>
            <person name="Nakagawa R"/>
            <person name="Tanegashima C"/>
            <person name="Kiyatake I"/>
            <person name="Matsumoto R"/>
            <person name="Murakumo K"/>
            <person name="Nishida K"/>
            <person name="Terakita A"/>
            <person name="Kuratani S"/>
            <person name="Sato K"/>
            <person name="Hyodo S Kuraku.S."/>
        </authorList>
    </citation>
    <scope>NUCLEOTIDE SEQUENCE [LARGE SCALE GENOMIC DNA]</scope>
</reference>
<feature type="compositionally biased region" description="Basic and acidic residues" evidence="9">
    <location>
        <begin position="140"/>
        <end position="151"/>
    </location>
</feature>
<feature type="compositionally biased region" description="Basic residues" evidence="9">
    <location>
        <begin position="1035"/>
        <end position="1045"/>
    </location>
</feature>
<feature type="DNA-binding region" description="Homeobox" evidence="6">
    <location>
        <begin position="847"/>
        <end position="906"/>
    </location>
</feature>
<feature type="compositionally biased region" description="Polar residues" evidence="9">
    <location>
        <begin position="292"/>
        <end position="317"/>
    </location>
</feature>
<feature type="non-terminal residue" evidence="12">
    <location>
        <position position="1"/>
    </location>
</feature>
<dbReference type="Pfam" id="PF00046">
    <property type="entry name" value="Homeodomain"/>
    <property type="match status" value="1"/>
</dbReference>
<evidence type="ECO:0000256" key="4">
    <source>
        <dbReference type="ARBA" id="ARBA00023155"/>
    </source>
</evidence>
<feature type="domain" description="BMERB" evidence="11">
    <location>
        <begin position="571"/>
        <end position="727"/>
    </location>
</feature>
<dbReference type="SMART" id="SM01203">
    <property type="entry name" value="DUF3585"/>
    <property type="match status" value="1"/>
</dbReference>
<dbReference type="Pfam" id="PF12130">
    <property type="entry name" value="bMERB_dom"/>
    <property type="match status" value="1"/>
</dbReference>
<dbReference type="Pfam" id="PF03529">
    <property type="entry name" value="TF_Otx"/>
    <property type="match status" value="1"/>
</dbReference>
<feature type="compositionally biased region" description="Polar residues" evidence="9">
    <location>
        <begin position="353"/>
        <end position="364"/>
    </location>
</feature>
<dbReference type="OMA" id="RISKEMY"/>
<dbReference type="PROSITE" id="PS50071">
    <property type="entry name" value="HOMEOBOX_2"/>
    <property type="match status" value="1"/>
</dbReference>
<proteinExistence type="predicted"/>
<evidence type="ECO:0000256" key="3">
    <source>
        <dbReference type="ARBA" id="ARBA00023125"/>
    </source>
</evidence>
<evidence type="ECO:0000313" key="13">
    <source>
        <dbReference type="Proteomes" id="UP000288216"/>
    </source>
</evidence>
<evidence type="ECO:0000256" key="6">
    <source>
        <dbReference type="PROSITE-ProRule" id="PRU00108"/>
    </source>
</evidence>
<sequence length="1125" mass="126942">AYDGFASLGISRLLEPADMVLLAIPDKLSVMTYLYQIRAHFSGEELNVVQIEENSSKSKYKVGNFETDTNSSIDQEQFYAEINDVKHETTAQQPSSVLLDGSSQEDCVVTSDNISESQSEHQTHDNLLNISTTIPSSRRTKNDSDSQKYDPIEWNISKGPVLEDSSKRESTEPEPLQAQVPPSLNKKKLLKVDILDLTDSSDVSNQKEYKSPTFEDTVTERHKSSENASNSSEHERLQYSDTVESRGPGTGSPVRKSVTSPVHKLGFSYNRDADLIKKKRATLRYSESESSKNVSPSLNHSCQLNRGVELNSSQQPREISEEKRIVTRQEELKERARLLLEQARRDAALKAGNKQSTTQSITPSRNKHLSEHQDEERRRQLRERARQLIAEARSGVKMSDLPSYNELTTEKFREKSKAAGDDTVGVDINEEGAECSILGGGEEHTNIETDLDSFGRQNSSSVDLKLKKLIEAQPQVANSLSAVQKVSADNAEQEELKNEMEDRAERLRIDIDRLRSPVVFNKDSAVRRTHLQSFSQYVESRPEMKRQRSIQEDAKKGNEERTEICETTLRKPSEDEVLSRGFKDTSQYVVGELAALENEQKQIDTRAAVVEKHLRYLMDTGNNKEAEEAMMQEWFVLVNKKNALIRRQNQLSLLEKEHDLERRFELLNRELRAMLAIEDWQKTEAQKKREQLLLDELVILVNKRDALVRDLDAQEKQAEEEDEHLERTLEQNKGKIVKKEDKCVLQDSESEQTSGYCLHSLNIFVFSRITKHRRNTPADRLQNWEQSERQTETNFKVLKIWRPNRPVFSMMSYLKQPPYGMNGLSLTTPAMDLLHHSVGYPATPRKQRRERTTFTRSQLDVLESLFAKTRYPDIFMREEVALKINLPESRVQVWFKNRRAKCRQQQQNGGSAKSRPTKKKSSPTRESSGSESSGQFTPPAVSTSSSGHTSNSNAAASVLSTPASIWSPASISPGAAVGEPLAASASCMQRCSSSSTSSAYPMAYGQSSGYTQGYPPSSSYFSGVDCTSYLAPMHSHHPHHPHHQLSAHGAALSPMSSSSMSGHHISQSAAHHHHPHQGYTGAGLAFNSADCLDYKEPTSSWKLNFNTTDCLDYKDQTPSWKFQVL</sequence>
<dbReference type="PANTHER" id="PTHR45793">
    <property type="entry name" value="HOMEOBOX PROTEIN"/>
    <property type="match status" value="1"/>
</dbReference>
<evidence type="ECO:0000259" key="10">
    <source>
        <dbReference type="PROSITE" id="PS50071"/>
    </source>
</evidence>
<evidence type="ECO:0000256" key="5">
    <source>
        <dbReference type="ARBA" id="ARBA00023242"/>
    </source>
</evidence>
<dbReference type="SMART" id="SM00389">
    <property type="entry name" value="HOX"/>
    <property type="match status" value="1"/>
</dbReference>
<comment type="caution">
    <text evidence="12">The sequence shown here is derived from an EMBL/GenBank/DDBJ whole genome shotgun (WGS) entry which is preliminary data.</text>
</comment>
<feature type="compositionally biased region" description="Polar residues" evidence="9">
    <location>
        <begin position="125"/>
        <end position="137"/>
    </location>
</feature>
<feature type="region of interest" description="Disordered" evidence="9">
    <location>
        <begin position="90"/>
        <end position="184"/>
    </location>
</feature>
<dbReference type="PRINTS" id="PR01255">
    <property type="entry name" value="OTXHOMEOBOX"/>
</dbReference>
<evidence type="ECO:0000256" key="2">
    <source>
        <dbReference type="ARBA" id="ARBA00022473"/>
    </source>
</evidence>
<keyword evidence="3 6" id="KW-0238">DNA-binding</keyword>
<evidence type="ECO:0000256" key="1">
    <source>
        <dbReference type="ARBA" id="ARBA00004123"/>
    </source>
</evidence>
<gene>
    <name evidence="12" type="ORF">scyTo_0007382</name>
</gene>
<dbReference type="GO" id="GO:0000981">
    <property type="term" value="F:DNA-binding transcription factor activity, RNA polymerase II-specific"/>
    <property type="evidence" value="ECO:0007669"/>
    <property type="project" value="InterPro"/>
</dbReference>
<keyword evidence="4 6" id="KW-0371">Homeobox</keyword>
<keyword evidence="13" id="KW-1185">Reference proteome</keyword>
<evidence type="ECO:0000256" key="9">
    <source>
        <dbReference type="SAM" id="MobiDB-lite"/>
    </source>
</evidence>
<dbReference type="PANTHER" id="PTHR45793:SF9">
    <property type="entry name" value="HOMEOBOX PROTEIN OTX1"/>
    <property type="match status" value="1"/>
</dbReference>
<feature type="compositionally biased region" description="Low complexity" evidence="9">
    <location>
        <begin position="924"/>
        <end position="954"/>
    </location>
</feature>
<evidence type="ECO:0000256" key="8">
    <source>
        <dbReference type="SAM" id="Coils"/>
    </source>
</evidence>
<protein>
    <recommendedName>
        <fullName evidence="14">Homeobox domain-containing protein</fullName>
    </recommendedName>
</protein>
<accession>A0A401NR68</accession>
<dbReference type="PROSITE" id="PS51848">
    <property type="entry name" value="BMERB"/>
    <property type="match status" value="1"/>
</dbReference>
<feature type="region of interest" description="Disordered" evidence="9">
    <location>
        <begin position="900"/>
        <end position="954"/>
    </location>
</feature>
<keyword evidence="5 6" id="KW-0539">Nucleus</keyword>
<keyword evidence="2" id="KW-0217">Developmental protein</keyword>
<dbReference type="GO" id="GO:0005634">
    <property type="term" value="C:nucleus"/>
    <property type="evidence" value="ECO:0007669"/>
    <property type="project" value="UniProtKB-SubCell"/>
</dbReference>
<dbReference type="InterPro" id="IPR009057">
    <property type="entry name" value="Homeodomain-like_sf"/>
</dbReference>
<feature type="region of interest" description="Disordered" evidence="9">
    <location>
        <begin position="1035"/>
        <end position="1077"/>
    </location>
</feature>